<dbReference type="InterPro" id="IPR011250">
    <property type="entry name" value="OMP/PagP_B-barrel"/>
</dbReference>
<dbReference type="RefSeq" id="WP_037158452.1">
    <property type="nucleotide sequence ID" value="NZ_JBEAAL010000001.1"/>
</dbReference>
<keyword evidence="5" id="KW-1185">Reference proteome</keyword>
<evidence type="ECO:0000256" key="2">
    <source>
        <dbReference type="SAM" id="SignalP"/>
    </source>
</evidence>
<evidence type="ECO:0000313" key="5">
    <source>
        <dbReference type="Proteomes" id="UP001496627"/>
    </source>
</evidence>
<dbReference type="NCBIfam" id="TIGR01414">
    <property type="entry name" value="autotrans_barl"/>
    <property type="match status" value="1"/>
</dbReference>
<feature type="signal peptide" evidence="2">
    <location>
        <begin position="1"/>
        <end position="25"/>
    </location>
</feature>
<dbReference type="Pfam" id="PF13505">
    <property type="entry name" value="OMP_b-brl"/>
    <property type="match status" value="1"/>
</dbReference>
<feature type="chain" id="PRO_5046788677" evidence="2">
    <location>
        <begin position="26"/>
        <end position="240"/>
    </location>
</feature>
<name>A0ABV0LVE9_9HYPH</name>
<accession>A0ABV0LVE9</accession>
<evidence type="ECO:0000256" key="1">
    <source>
        <dbReference type="ARBA" id="ARBA00022729"/>
    </source>
</evidence>
<protein>
    <submittedName>
        <fullName evidence="4">Outer membrane beta-barrel protein</fullName>
    </submittedName>
</protein>
<comment type="caution">
    <text evidence="4">The sequence shown here is derived from an EMBL/GenBank/DDBJ whole genome shotgun (WGS) entry which is preliminary data.</text>
</comment>
<keyword evidence="1 2" id="KW-0732">Signal</keyword>
<evidence type="ECO:0000259" key="3">
    <source>
        <dbReference type="Pfam" id="PF13505"/>
    </source>
</evidence>
<dbReference type="InterPro" id="IPR006315">
    <property type="entry name" value="OM_autotransptr_brl_dom"/>
</dbReference>
<sequence length="240" mass="26156">MRKLLSLSLVSTALTAVAAFAPAHAADPAVAEAPYVAPVQTSSGGWEISAYGGYQFSPHSDVDVSDQADFTAGWDTKPFNMPPYWGIRGTYWFEGGALSNWGVSLDYTHAKVYADDETFTKSGGWTVFEFTDGLNLLTLNALYKFPIEGSKWTPYVGAGVGINVPHVEVTRASGRTFDYQFGGATIQAQAGVRYQFTENWSAFAEYKGNYSWIDVDIDSGASLQTNILTHAINFGVSYKF</sequence>
<feature type="domain" description="Outer membrane protein beta-barrel" evidence="3">
    <location>
        <begin position="14"/>
        <end position="240"/>
    </location>
</feature>
<organism evidence="4 5">
    <name type="scientific">Neorhizobium phenanthreniclasticum</name>
    <dbReference type="NCBI Taxonomy" id="3157917"/>
    <lineage>
        <taxon>Bacteria</taxon>
        <taxon>Pseudomonadati</taxon>
        <taxon>Pseudomonadota</taxon>
        <taxon>Alphaproteobacteria</taxon>
        <taxon>Hyphomicrobiales</taxon>
        <taxon>Rhizobiaceae</taxon>
        <taxon>Rhizobium/Agrobacterium group</taxon>
        <taxon>Neorhizobium</taxon>
    </lineage>
</organism>
<reference evidence="4 5" key="1">
    <citation type="submission" date="2024-05" db="EMBL/GenBank/DDBJ databases">
        <title>Neorhizobium sp. Rsf11, a plant growth promoting and heavy metal resistant PAH-degrader.</title>
        <authorList>
            <person name="Golubev S.N."/>
            <person name="Muratova A.Y."/>
            <person name="Markelova M.I."/>
        </authorList>
    </citation>
    <scope>NUCLEOTIDE SEQUENCE [LARGE SCALE GENOMIC DNA]</scope>
    <source>
        <strain evidence="4 5">Rsf11</strain>
    </source>
</reference>
<proteinExistence type="predicted"/>
<dbReference type="Proteomes" id="UP001496627">
    <property type="component" value="Unassembled WGS sequence"/>
</dbReference>
<gene>
    <name evidence="4" type="ORF">ABK249_01360</name>
</gene>
<dbReference type="SUPFAM" id="SSF56925">
    <property type="entry name" value="OMPA-like"/>
    <property type="match status" value="1"/>
</dbReference>
<dbReference type="EMBL" id="JBEAAL010000001">
    <property type="protein sequence ID" value="MEQ1403568.1"/>
    <property type="molecule type" value="Genomic_DNA"/>
</dbReference>
<evidence type="ECO:0000313" key="4">
    <source>
        <dbReference type="EMBL" id="MEQ1403568.1"/>
    </source>
</evidence>
<dbReference type="InterPro" id="IPR027385">
    <property type="entry name" value="Beta-barrel_OMP"/>
</dbReference>
<dbReference type="Gene3D" id="2.40.160.20">
    <property type="match status" value="1"/>
</dbReference>